<accession>A0A178Y0V6</accession>
<dbReference type="AlphaFoldDB" id="A0A178Y0V6"/>
<dbReference type="Gene3D" id="1.10.10.60">
    <property type="entry name" value="Homeodomain-like"/>
    <property type="match status" value="1"/>
</dbReference>
<dbReference type="OrthoDB" id="7573036at2"/>
<dbReference type="EMBL" id="LPUX01000053">
    <property type="protein sequence ID" value="OAP40365.1"/>
    <property type="molecule type" value="Genomic_DNA"/>
</dbReference>
<name>A0A178Y0V6_9HYPH</name>
<dbReference type="Proteomes" id="UP000094025">
    <property type="component" value="Unassembled WGS sequence"/>
</dbReference>
<dbReference type="STRING" id="1472378.AU381_00105"/>
<evidence type="ECO:0000313" key="1">
    <source>
        <dbReference type="EMBL" id="OAP40365.1"/>
    </source>
</evidence>
<evidence type="ECO:0008006" key="3">
    <source>
        <dbReference type="Google" id="ProtNLM"/>
    </source>
</evidence>
<protein>
    <recommendedName>
        <fullName evidence="3">Ubiquitin carboxyl-hydrolase</fullName>
    </recommendedName>
</protein>
<dbReference type="InterPro" id="IPR048683">
    <property type="entry name" value="Sf6_terminase"/>
</dbReference>
<gene>
    <name evidence="1" type="ORF">AU381_00105</name>
</gene>
<organism evidence="1 2">
    <name type="scientific">Sinorhizobium glycinis</name>
    <dbReference type="NCBI Taxonomy" id="1472378"/>
    <lineage>
        <taxon>Bacteria</taxon>
        <taxon>Pseudomonadati</taxon>
        <taxon>Pseudomonadota</taxon>
        <taxon>Alphaproteobacteria</taxon>
        <taxon>Hyphomicrobiales</taxon>
        <taxon>Rhizobiaceae</taxon>
        <taxon>Sinorhizobium/Ensifer group</taxon>
        <taxon>Sinorhizobium</taxon>
    </lineage>
</organism>
<sequence>MAKKGRPTEYTPELAAKIVERIASGDSLRKICRSVDMPHESTVRLWATQDRNGFYTQYTRAREAQMDSLAEDLLEIADDDKNDVNRARLRVDTRKWLMSKIAPKRFGDRVAKEISGPNGGPVRFDVSGMTDEQLAALETALGGIAIAAGEDAGDHQG</sequence>
<dbReference type="RefSeq" id="WP_064240682.1">
    <property type="nucleotide sequence ID" value="NZ_LPUX01000053.1"/>
</dbReference>
<keyword evidence="2" id="KW-1185">Reference proteome</keyword>
<proteinExistence type="predicted"/>
<dbReference type="Pfam" id="PF20901">
    <property type="entry name" value="Sf6_terminase"/>
    <property type="match status" value="1"/>
</dbReference>
<comment type="caution">
    <text evidence="1">The sequence shown here is derived from an EMBL/GenBank/DDBJ whole genome shotgun (WGS) entry which is preliminary data.</text>
</comment>
<evidence type="ECO:0000313" key="2">
    <source>
        <dbReference type="Proteomes" id="UP000094025"/>
    </source>
</evidence>
<reference evidence="1 2" key="1">
    <citation type="journal article" date="2016" name="Int. J. Syst. Evol. Microbiol.">
        <title>Ensifer glycinis sp. nov., an novel rhizobial species associated with Glycine spp.</title>
        <authorList>
            <person name="Yan H."/>
            <person name="Yan J."/>
            <person name="Sui X.H."/>
            <person name="Wang E.T."/>
            <person name="Chen W.X."/>
            <person name="Zhang X.X."/>
            <person name="Chen W.F."/>
        </authorList>
    </citation>
    <scope>NUCLEOTIDE SEQUENCE [LARGE SCALE GENOMIC DNA]</scope>
    <source>
        <strain evidence="1 2">CCBAU 23380</strain>
    </source>
</reference>